<dbReference type="EMBL" id="JAUDUY010000005">
    <property type="protein sequence ID" value="MDM9631992.1"/>
    <property type="molecule type" value="Genomic_DNA"/>
</dbReference>
<evidence type="ECO:0000313" key="2">
    <source>
        <dbReference type="Proteomes" id="UP001174839"/>
    </source>
</evidence>
<gene>
    <name evidence="1" type="ORF">QU605_10940</name>
</gene>
<name>A0ABT7WGF5_9FLAO</name>
<proteinExistence type="predicted"/>
<dbReference type="RefSeq" id="WP_289725355.1">
    <property type="nucleotide sequence ID" value="NZ_JAUDUY010000005.1"/>
</dbReference>
<accession>A0ABT7WGF5</accession>
<protein>
    <submittedName>
        <fullName evidence="1">Uncharacterized protein</fullName>
    </submittedName>
</protein>
<reference evidence="1" key="1">
    <citation type="submission" date="2023-06" db="EMBL/GenBank/DDBJ databases">
        <title>Robiginitalea aurantiacus sp. nov. and Algoriphagus sediminis sp. nov., isolated from coastal sediment.</title>
        <authorList>
            <person name="Zhou Z.Y."/>
            <person name="An J."/>
            <person name="Jia Y.W."/>
            <person name="Du Z.J."/>
        </authorList>
    </citation>
    <scope>NUCLEOTIDE SEQUENCE</scope>
    <source>
        <strain evidence="1">M39</strain>
    </source>
</reference>
<evidence type="ECO:0000313" key="1">
    <source>
        <dbReference type="EMBL" id="MDM9631992.1"/>
    </source>
</evidence>
<keyword evidence="2" id="KW-1185">Reference proteome</keyword>
<organism evidence="1 2">
    <name type="scientific">Robiginitalea aurantiaca</name>
    <dbReference type="NCBI Taxonomy" id="3056915"/>
    <lineage>
        <taxon>Bacteria</taxon>
        <taxon>Pseudomonadati</taxon>
        <taxon>Bacteroidota</taxon>
        <taxon>Flavobacteriia</taxon>
        <taxon>Flavobacteriales</taxon>
        <taxon>Flavobacteriaceae</taxon>
        <taxon>Robiginitalea</taxon>
    </lineage>
</organism>
<dbReference type="Proteomes" id="UP001174839">
    <property type="component" value="Unassembled WGS sequence"/>
</dbReference>
<sequence>MASIRDLKKDINYVLGDIIEAVYIIENSQQEENSKEGSAIIDKAIETFDTLIAQVNQKDVADRKEHLKAVRASLEKEATELIARLNKMG</sequence>
<comment type="caution">
    <text evidence="1">The sequence shown here is derived from an EMBL/GenBank/DDBJ whole genome shotgun (WGS) entry which is preliminary data.</text>
</comment>